<evidence type="ECO:0000313" key="6">
    <source>
        <dbReference type="EMBL" id="AFQ04006.1"/>
    </source>
</evidence>
<dbReference type="AlphaFoldDB" id="A0ABC7ZIW0"/>
<reference evidence="6 7" key="1">
    <citation type="journal article" date="2012" name="J. Bacteriol.">
        <title>Draft Genome Sequences of Four Axenic Mycoplasma genitalium Strains Isolated from Denmark, Japan, and Australia.</title>
        <authorList>
            <person name="McGowin C.L."/>
            <person name="Ma L."/>
            <person name="Jensen J.S."/>
            <person name="Mancuso M.M."/>
            <person name="Hamasuna R."/>
            <person name="Adegboye D."/>
            <person name="Martin D.H."/>
        </authorList>
    </citation>
    <scope>NUCLEOTIDE SEQUENCE [LARGE SCALE GENOMIC DNA]</scope>
    <source>
        <strain evidence="6 7">M6320</strain>
    </source>
</reference>
<dbReference type="InterPro" id="IPR017871">
    <property type="entry name" value="ABC_transporter-like_CS"/>
</dbReference>
<evidence type="ECO:0000256" key="1">
    <source>
        <dbReference type="ARBA" id="ARBA00005417"/>
    </source>
</evidence>
<proteinExistence type="inferred from homology"/>
<feature type="domain" description="ABC transporter" evidence="5">
    <location>
        <begin position="8"/>
        <end position="468"/>
    </location>
</feature>
<evidence type="ECO:0000256" key="2">
    <source>
        <dbReference type="ARBA" id="ARBA00022448"/>
    </source>
</evidence>
<evidence type="ECO:0000313" key="7">
    <source>
        <dbReference type="Proteomes" id="UP000005254"/>
    </source>
</evidence>
<gene>
    <name evidence="6" type="ORF">CM1_01100</name>
</gene>
<dbReference type="Gene3D" id="2.40.50.100">
    <property type="match status" value="1"/>
</dbReference>
<dbReference type="FunFam" id="3.40.50.300:FF:006170">
    <property type="entry name" value="Putative ABC transporter ATP-binding protein MG187"/>
    <property type="match status" value="1"/>
</dbReference>
<dbReference type="PANTHER" id="PTHR43875:SF1">
    <property type="entry name" value="OSMOPROTECTIVE COMPOUNDS UPTAKE ATP-BINDING PROTEIN GGTA"/>
    <property type="match status" value="1"/>
</dbReference>
<accession>A0ABC7ZIW0</accession>
<keyword evidence="3" id="KW-0547">Nucleotide-binding</keyword>
<dbReference type="GO" id="GO:0005524">
    <property type="term" value="F:ATP binding"/>
    <property type="evidence" value="ECO:0007669"/>
    <property type="project" value="UniProtKB-KW"/>
</dbReference>
<dbReference type="RefSeq" id="WP_014894420.1">
    <property type="nucleotide sequence ID" value="NC_018497.1"/>
</dbReference>
<dbReference type="PANTHER" id="PTHR43875">
    <property type="entry name" value="MALTODEXTRIN IMPORT ATP-BINDING PROTEIN MSMX"/>
    <property type="match status" value="1"/>
</dbReference>
<sequence length="585" mass="66933">MANNKSAIELKNIVVDFGESVAIDNINLSVEKHQLVSLLGPSGCGKTTTLAVIAGLIKPTSGQVLFNGYDVTKKPPQERKLGLVFQNYALYPHMNVFENIVFPLYSDNSWKQAVLEKNSVANHEINCLLLTSNGAAVQEIDQLNKLFHDSIEKPKQIQYQINDLNVSVFKNLNELTANLKLIPSKHQFAITNLNKQTLKQINELEAEFKTKWKLQKQTPIKSGVEHNAKLQAIKQHFSYEKQRLKKHYFKTKVELKQTLVENLKLVKKAISEQTKLIKQSSDYTKLKQLKRLIKVEPNQLKKQYKVFLNQLIKNYSLKTDKLTDTQLNEIEQIKTRIVSIKQFINKTALEVANKLAITKILTKRPDKISGGQQQRVAIARAIVRRPKLLLMDEPLSNLDAKLRVQTRQWIRQFQQELQITTVFVTHDQEEAMSISDVIVCMSTGKVQQIGTPSELYLKPANEFVARFLGTPEMNIIECSVKNNQLFWNNHLLVTESFKLNVEKLLVGFRYEQLVVTTNKSSLQAKLINIENLGKHLVATISLFDTTLSMRLELNSHLKVGDSLNFIIKANNLHFFDIDTKQRIEI</sequence>
<dbReference type="SUPFAM" id="SSF50331">
    <property type="entry name" value="MOP-like"/>
    <property type="match status" value="1"/>
</dbReference>
<keyword evidence="4 6" id="KW-0067">ATP-binding</keyword>
<dbReference type="Proteomes" id="UP000005254">
    <property type="component" value="Chromosome"/>
</dbReference>
<dbReference type="InterPro" id="IPR012340">
    <property type="entry name" value="NA-bd_OB-fold"/>
</dbReference>
<protein>
    <submittedName>
        <fullName evidence="6">ABC transporter ATP-binding protein</fullName>
    </submittedName>
</protein>
<evidence type="ECO:0000259" key="5">
    <source>
        <dbReference type="PROSITE" id="PS50893"/>
    </source>
</evidence>
<dbReference type="SUPFAM" id="SSF52540">
    <property type="entry name" value="P-loop containing nucleoside triphosphate hydrolases"/>
    <property type="match status" value="1"/>
</dbReference>
<dbReference type="KEGG" id="mgx:CM1_01100"/>
<dbReference type="EMBL" id="CP003772">
    <property type="protein sequence ID" value="AFQ04006.1"/>
    <property type="molecule type" value="Genomic_DNA"/>
</dbReference>
<dbReference type="InterPro" id="IPR008995">
    <property type="entry name" value="Mo/tungstate-bd_C_term_dom"/>
</dbReference>
<dbReference type="Gene3D" id="2.40.50.140">
    <property type="entry name" value="Nucleic acid-binding proteins"/>
    <property type="match status" value="1"/>
</dbReference>
<dbReference type="InterPro" id="IPR003439">
    <property type="entry name" value="ABC_transporter-like_ATP-bd"/>
</dbReference>
<dbReference type="InterPro" id="IPR003593">
    <property type="entry name" value="AAA+_ATPase"/>
</dbReference>
<organism evidence="6 7">
    <name type="scientific">Mycoplasmoides genitalium M6320</name>
    <dbReference type="NCBI Taxonomy" id="662945"/>
    <lineage>
        <taxon>Bacteria</taxon>
        <taxon>Bacillati</taxon>
        <taxon>Mycoplasmatota</taxon>
        <taxon>Mycoplasmoidales</taxon>
        <taxon>Mycoplasmoidaceae</taxon>
        <taxon>Mycoplasmoides</taxon>
    </lineage>
</organism>
<dbReference type="PROSITE" id="PS00211">
    <property type="entry name" value="ABC_TRANSPORTER_1"/>
    <property type="match status" value="1"/>
</dbReference>
<evidence type="ECO:0000256" key="4">
    <source>
        <dbReference type="ARBA" id="ARBA00022840"/>
    </source>
</evidence>
<evidence type="ECO:0000256" key="3">
    <source>
        <dbReference type="ARBA" id="ARBA00022741"/>
    </source>
</evidence>
<dbReference type="PROSITE" id="PS50893">
    <property type="entry name" value="ABC_TRANSPORTER_2"/>
    <property type="match status" value="1"/>
</dbReference>
<dbReference type="SMART" id="SM00382">
    <property type="entry name" value="AAA"/>
    <property type="match status" value="1"/>
</dbReference>
<comment type="similarity">
    <text evidence="1">Belongs to the ABC transporter superfamily.</text>
</comment>
<dbReference type="InterPro" id="IPR027417">
    <property type="entry name" value="P-loop_NTPase"/>
</dbReference>
<keyword evidence="2" id="KW-0813">Transport</keyword>
<dbReference type="Gene3D" id="3.40.50.300">
    <property type="entry name" value="P-loop containing nucleotide triphosphate hydrolases"/>
    <property type="match status" value="2"/>
</dbReference>
<name>A0ABC7ZIW0_MYCGT</name>
<dbReference type="InterPro" id="IPR047641">
    <property type="entry name" value="ABC_transpr_MalK/UgpC-like"/>
</dbReference>
<dbReference type="Pfam" id="PF00005">
    <property type="entry name" value="ABC_tran"/>
    <property type="match status" value="1"/>
</dbReference>